<evidence type="ECO:0000256" key="1">
    <source>
        <dbReference type="SAM" id="MobiDB-lite"/>
    </source>
</evidence>
<name>A0ABQ4IN00_9ACTN</name>
<evidence type="ECO:0000313" key="3">
    <source>
        <dbReference type="Proteomes" id="UP000647860"/>
    </source>
</evidence>
<evidence type="ECO:0008006" key="4">
    <source>
        <dbReference type="Google" id="ProtNLM"/>
    </source>
</evidence>
<organism evidence="2 3">
    <name type="scientific">Micromonospora gifhornensis</name>
    <dbReference type="NCBI Taxonomy" id="84594"/>
    <lineage>
        <taxon>Bacteria</taxon>
        <taxon>Bacillati</taxon>
        <taxon>Actinomycetota</taxon>
        <taxon>Actinomycetes</taxon>
        <taxon>Micromonosporales</taxon>
        <taxon>Micromonosporaceae</taxon>
        <taxon>Micromonospora</taxon>
    </lineage>
</organism>
<accession>A0ABQ4IN00</accession>
<reference evidence="2 3" key="1">
    <citation type="submission" date="2021-01" db="EMBL/GenBank/DDBJ databases">
        <title>Whole genome shotgun sequence of Verrucosispora gifhornensis NBRC 16317.</title>
        <authorList>
            <person name="Komaki H."/>
            <person name="Tamura T."/>
        </authorList>
    </citation>
    <scope>NUCLEOTIDE SEQUENCE [LARGE SCALE GENOMIC DNA]</scope>
    <source>
        <strain evidence="2 3">NBRC 16317</strain>
    </source>
</reference>
<keyword evidence="3" id="KW-1185">Reference proteome</keyword>
<gene>
    <name evidence="2" type="ORF">Vgi01_59730</name>
</gene>
<dbReference type="EMBL" id="BOPA01000076">
    <property type="protein sequence ID" value="GIJ19289.1"/>
    <property type="molecule type" value="Genomic_DNA"/>
</dbReference>
<feature type="region of interest" description="Disordered" evidence="1">
    <location>
        <begin position="184"/>
        <end position="203"/>
    </location>
</feature>
<feature type="compositionally biased region" description="Basic and acidic residues" evidence="1">
    <location>
        <begin position="192"/>
        <end position="203"/>
    </location>
</feature>
<comment type="caution">
    <text evidence="2">The sequence shown here is derived from an EMBL/GenBank/DDBJ whole genome shotgun (WGS) entry which is preliminary data.</text>
</comment>
<dbReference type="RefSeq" id="WP_204293292.1">
    <property type="nucleotide sequence ID" value="NZ_BAAAGZ010000056.1"/>
</dbReference>
<proteinExistence type="predicted"/>
<evidence type="ECO:0000313" key="2">
    <source>
        <dbReference type="EMBL" id="GIJ19289.1"/>
    </source>
</evidence>
<dbReference type="Proteomes" id="UP000647860">
    <property type="component" value="Unassembled WGS sequence"/>
</dbReference>
<protein>
    <recommendedName>
        <fullName evidence="4">Helix-turn-helix domain-containing protein</fullName>
    </recommendedName>
</protein>
<sequence length="203" mass="21518">MGYRPGPNNLLRAARLAQRSPSGSGRPMSRQELADAVNAYAYRRTGRRVAVDARYVGKLERGEHRWPYEHCRTALREVLGKSTDAELGFFIIHGHATDPEVDPALEMPSGMPAPGSEDSAVGVRRTVGDAGGGLVVPGGAATVRVSLTVAAEQVRVIRDQGPTGRVAVLAGPVEVLIEPSDTATVVTPDADPLGHDGRQAQVR</sequence>